<dbReference type="Proteomes" id="UP000319004">
    <property type="component" value="Chromosome"/>
</dbReference>
<accession>A0A518HY99</accession>
<dbReference type="RefSeq" id="WP_145390062.1">
    <property type="nucleotide sequence ID" value="NZ_CP037423.1"/>
</dbReference>
<protein>
    <submittedName>
        <fullName evidence="1">Uncharacterized protein</fullName>
    </submittedName>
</protein>
<dbReference type="EMBL" id="CP037423">
    <property type="protein sequence ID" value="QDV45826.1"/>
    <property type="molecule type" value="Genomic_DNA"/>
</dbReference>
<proteinExistence type="predicted"/>
<dbReference type="KEGG" id="snep:Enr13x_57290"/>
<gene>
    <name evidence="1" type="ORF">Enr13x_57290</name>
</gene>
<organism evidence="1 2">
    <name type="scientific">Stieleria neptunia</name>
    <dbReference type="NCBI Taxonomy" id="2527979"/>
    <lineage>
        <taxon>Bacteria</taxon>
        <taxon>Pseudomonadati</taxon>
        <taxon>Planctomycetota</taxon>
        <taxon>Planctomycetia</taxon>
        <taxon>Pirellulales</taxon>
        <taxon>Pirellulaceae</taxon>
        <taxon>Stieleria</taxon>
    </lineage>
</organism>
<evidence type="ECO:0000313" key="1">
    <source>
        <dbReference type="EMBL" id="QDV45826.1"/>
    </source>
</evidence>
<dbReference type="AlphaFoldDB" id="A0A518HY99"/>
<sequence>MKATYAVYLLPPLDYLPKGNRNVICGVMVPPPGYSVDQLFEIGNRIEPKLSPLWEAAGDRFAIEEKRRGWTNPLAKPNIRLPIGEGAQTVDAPLLSQFFMVAREGRIFQVAIPMEATKTPDALPLLAQAMASSSHVVSNEVAS</sequence>
<evidence type="ECO:0000313" key="2">
    <source>
        <dbReference type="Proteomes" id="UP000319004"/>
    </source>
</evidence>
<dbReference type="OrthoDB" id="9757904at2"/>
<reference evidence="1 2" key="1">
    <citation type="submission" date="2019-03" db="EMBL/GenBank/DDBJ databases">
        <title>Deep-cultivation of Planctomycetes and their phenomic and genomic characterization uncovers novel biology.</title>
        <authorList>
            <person name="Wiegand S."/>
            <person name="Jogler M."/>
            <person name="Boedeker C."/>
            <person name="Pinto D."/>
            <person name="Vollmers J."/>
            <person name="Rivas-Marin E."/>
            <person name="Kohn T."/>
            <person name="Peeters S.H."/>
            <person name="Heuer A."/>
            <person name="Rast P."/>
            <person name="Oberbeckmann S."/>
            <person name="Bunk B."/>
            <person name="Jeske O."/>
            <person name="Meyerdierks A."/>
            <person name="Storesund J.E."/>
            <person name="Kallscheuer N."/>
            <person name="Luecker S."/>
            <person name="Lage O.M."/>
            <person name="Pohl T."/>
            <person name="Merkel B.J."/>
            <person name="Hornburger P."/>
            <person name="Mueller R.-W."/>
            <person name="Bruemmer F."/>
            <person name="Labrenz M."/>
            <person name="Spormann A.M."/>
            <person name="Op den Camp H."/>
            <person name="Overmann J."/>
            <person name="Amann R."/>
            <person name="Jetten M.S.M."/>
            <person name="Mascher T."/>
            <person name="Medema M.H."/>
            <person name="Devos D.P."/>
            <person name="Kaster A.-K."/>
            <person name="Ovreas L."/>
            <person name="Rohde M."/>
            <person name="Galperin M.Y."/>
            <person name="Jogler C."/>
        </authorList>
    </citation>
    <scope>NUCLEOTIDE SEQUENCE [LARGE SCALE GENOMIC DNA]</scope>
    <source>
        <strain evidence="1 2">Enr13</strain>
    </source>
</reference>
<keyword evidence="2" id="KW-1185">Reference proteome</keyword>
<name>A0A518HY99_9BACT</name>